<evidence type="ECO:0000259" key="6">
    <source>
        <dbReference type="Pfam" id="PF12849"/>
    </source>
</evidence>
<dbReference type="PANTHER" id="PTHR30570">
    <property type="entry name" value="PERIPLASMIC PHOSPHATE BINDING COMPONENT OF PHOSPHATE ABC TRANSPORTER"/>
    <property type="match status" value="1"/>
</dbReference>
<dbReference type="PROSITE" id="PS51257">
    <property type="entry name" value="PROKAR_LIPOPROTEIN"/>
    <property type="match status" value="1"/>
</dbReference>
<accession>A0A5P8VZX7</accession>
<keyword evidence="3 4" id="KW-0732">Signal</keyword>
<comment type="similarity">
    <text evidence="1 4">Belongs to the PstS family.</text>
</comment>
<dbReference type="CDD" id="cd13654">
    <property type="entry name" value="PBP2_phosphate_like_2"/>
    <property type="match status" value="1"/>
</dbReference>
<dbReference type="KEGG" id="nsh:GXM_03459"/>
<evidence type="ECO:0000313" key="8">
    <source>
        <dbReference type="Proteomes" id="UP000326678"/>
    </source>
</evidence>
<feature type="region of interest" description="Disordered" evidence="5">
    <location>
        <begin position="26"/>
        <end position="53"/>
    </location>
</feature>
<organism evidence="7 8">
    <name type="scientific">Nostoc sphaeroides CCNUC1</name>
    <dbReference type="NCBI Taxonomy" id="2653204"/>
    <lineage>
        <taxon>Bacteria</taxon>
        <taxon>Bacillati</taxon>
        <taxon>Cyanobacteriota</taxon>
        <taxon>Cyanophyceae</taxon>
        <taxon>Nostocales</taxon>
        <taxon>Nostocaceae</taxon>
        <taxon>Nostoc</taxon>
    </lineage>
</organism>
<dbReference type="RefSeq" id="WP_118168448.1">
    <property type="nucleotide sequence ID" value="NZ_CP045226.1"/>
</dbReference>
<dbReference type="Pfam" id="PF12849">
    <property type="entry name" value="PBP_like_2"/>
    <property type="match status" value="1"/>
</dbReference>
<protein>
    <recommendedName>
        <fullName evidence="4">Phosphate-binding protein</fullName>
    </recommendedName>
</protein>
<feature type="chain" id="PRO_5027150634" description="Phosphate-binding protein" evidence="4">
    <location>
        <begin position="23"/>
        <end position="357"/>
    </location>
</feature>
<feature type="signal peptide" evidence="4">
    <location>
        <begin position="1"/>
        <end position="22"/>
    </location>
</feature>
<proteinExistence type="inferred from homology"/>
<keyword evidence="2 4" id="KW-0813">Transport</keyword>
<dbReference type="NCBIfam" id="TIGR02136">
    <property type="entry name" value="ptsS_2"/>
    <property type="match status" value="1"/>
</dbReference>
<feature type="compositionally biased region" description="Low complexity" evidence="5">
    <location>
        <begin position="26"/>
        <end position="49"/>
    </location>
</feature>
<dbReference type="EMBL" id="CP045226">
    <property type="protein sequence ID" value="QFS45980.1"/>
    <property type="molecule type" value="Genomic_DNA"/>
</dbReference>
<evidence type="ECO:0000256" key="1">
    <source>
        <dbReference type="ARBA" id="ARBA00008725"/>
    </source>
</evidence>
<evidence type="ECO:0000256" key="5">
    <source>
        <dbReference type="SAM" id="MobiDB-lite"/>
    </source>
</evidence>
<evidence type="ECO:0000256" key="3">
    <source>
        <dbReference type="ARBA" id="ARBA00022729"/>
    </source>
</evidence>
<dbReference type="GO" id="GO:0042301">
    <property type="term" value="F:phosphate ion binding"/>
    <property type="evidence" value="ECO:0007669"/>
    <property type="project" value="UniProtKB-UniRule"/>
</dbReference>
<keyword evidence="4" id="KW-0592">Phosphate transport</keyword>
<dbReference type="Gene3D" id="3.40.190.10">
    <property type="entry name" value="Periplasmic binding protein-like II"/>
    <property type="match status" value="2"/>
</dbReference>
<feature type="domain" description="PBP" evidence="6">
    <location>
        <begin position="46"/>
        <end position="299"/>
    </location>
</feature>
<dbReference type="PANTHER" id="PTHR30570:SF1">
    <property type="entry name" value="PHOSPHATE-BINDING PROTEIN PSTS"/>
    <property type="match status" value="1"/>
</dbReference>
<dbReference type="GO" id="GO:0006817">
    <property type="term" value="P:phosphate ion transport"/>
    <property type="evidence" value="ECO:0007669"/>
    <property type="project" value="UniProtKB-UniRule"/>
</dbReference>
<dbReference type="InterPro" id="IPR050811">
    <property type="entry name" value="Phosphate_ABC_transporter"/>
</dbReference>
<name>A0A5P8VZX7_9NOSO</name>
<evidence type="ECO:0000313" key="7">
    <source>
        <dbReference type="EMBL" id="QFS45980.1"/>
    </source>
</evidence>
<reference evidence="7 8" key="1">
    <citation type="submission" date="2019-10" db="EMBL/GenBank/DDBJ databases">
        <title>Genomic and transcriptomic insights into the perfect genentic adaptation of a filamentous nitrogen-fixing cyanobacterium to rice fields.</title>
        <authorList>
            <person name="Chen Z."/>
        </authorList>
    </citation>
    <scope>NUCLEOTIDE SEQUENCE [LARGE SCALE GENOMIC DNA]</scope>
    <source>
        <strain evidence="7">CCNUC1</strain>
    </source>
</reference>
<gene>
    <name evidence="7" type="ORF">GXM_03459</name>
</gene>
<keyword evidence="8" id="KW-1185">Reference proteome</keyword>
<dbReference type="Proteomes" id="UP000326678">
    <property type="component" value="Chromosome Gxm1"/>
</dbReference>
<comment type="function">
    <text evidence="4">Involved in the system for phosphate transport across the cytoplasmic membrane.</text>
</comment>
<dbReference type="SUPFAM" id="SSF53850">
    <property type="entry name" value="Periplasmic binding protein-like II"/>
    <property type="match status" value="1"/>
</dbReference>
<dbReference type="InterPro" id="IPR024370">
    <property type="entry name" value="PBP_domain"/>
</dbReference>
<dbReference type="AlphaFoldDB" id="A0A5P8VZX7"/>
<evidence type="ECO:0000256" key="4">
    <source>
        <dbReference type="RuleBase" id="RU367119"/>
    </source>
</evidence>
<sequence length="357" mass="37885">MFSSKVQLVAPLVALAIGISSCGDNNQASNNSSPASDGGATPATNTAAGSNLSGKVQVDGSSTVYPISEAMAEEFQKANPGVRVTVASSGTGGGFKKFCAGETDISNASRPIKPEEVELCKKGNIEYIELPIAYDGLSVVVNPQNNFASCLKVDELKRMWEPGAQGKITQWNQINPQFPAQKIGLYGPGTDSGTYDYFTQAVVGKEGESRGDFTASEDDNTLVQGVTADPGGIAFFGYAYYENNKEKLKLVGIDNGKGCVQPSPQTISDGTYQPLARPEFIYVKKTAATRPEVKAFVDFNYAPANQKLVTEVGYVPLPSDILTEVQARFSSGKVGSIFEGKGSQVGVTLKDLLKQEK</sequence>
<dbReference type="InterPro" id="IPR011862">
    <property type="entry name" value="Phos-bd"/>
</dbReference>
<dbReference type="FunFam" id="3.40.190.10:FF:000055">
    <property type="entry name" value="Phosphate ABC transporter, phosphate-binding protein"/>
    <property type="match status" value="1"/>
</dbReference>
<evidence type="ECO:0000256" key="2">
    <source>
        <dbReference type="ARBA" id="ARBA00022448"/>
    </source>
</evidence>